<dbReference type="EMBL" id="CH476735">
    <property type="protein sequence ID" value="EIE81603.1"/>
    <property type="molecule type" value="Genomic_DNA"/>
</dbReference>
<organism evidence="1 2">
    <name type="scientific">Rhizopus delemar (strain RA 99-880 / ATCC MYA-4621 / FGSC 9543 / NRRL 43880)</name>
    <name type="common">Mucormycosis agent</name>
    <name type="synonym">Rhizopus arrhizus var. delemar</name>
    <dbReference type="NCBI Taxonomy" id="246409"/>
    <lineage>
        <taxon>Eukaryota</taxon>
        <taxon>Fungi</taxon>
        <taxon>Fungi incertae sedis</taxon>
        <taxon>Mucoromycota</taxon>
        <taxon>Mucoromycotina</taxon>
        <taxon>Mucoromycetes</taxon>
        <taxon>Mucorales</taxon>
        <taxon>Mucorineae</taxon>
        <taxon>Rhizopodaceae</taxon>
        <taxon>Rhizopus</taxon>
    </lineage>
</organism>
<gene>
    <name evidence="1" type="ORF">RO3G_06308</name>
</gene>
<evidence type="ECO:0000313" key="2">
    <source>
        <dbReference type="Proteomes" id="UP000009138"/>
    </source>
</evidence>
<protein>
    <submittedName>
        <fullName evidence="1">Uncharacterized protein</fullName>
    </submittedName>
</protein>
<dbReference type="OrthoDB" id="2204800at2759"/>
<accession>I1BZH3</accession>
<dbReference type="AlphaFoldDB" id="I1BZH3"/>
<proteinExistence type="predicted"/>
<dbReference type="RefSeq" id="XP_067516999.1">
    <property type="nucleotide sequence ID" value="XM_067660898.1"/>
</dbReference>
<keyword evidence="2" id="KW-1185">Reference proteome</keyword>
<dbReference type="VEuPathDB" id="FungiDB:RO3G_06308"/>
<sequence>MSGIPVLQKRFENQSLPDDCFLHFYAQRCAHTYENTFIMSIHSIRCSGASQEYPAVNDAIDEDKARMQLLNLCEALNEYERGVIRAIVGLIPEIYDCDMKALSNVVADEHETANNNRPDYKVDVYDAYQYAYTNVYGEVKSAKNVSLPLLAHDFCRVAIFCKDACDKLKLGHVIGFQAIGPSIIWFVMQLGYDKIYTFTEIAAIDIPMKKSELLNLVGRLDDMVLLIKIHKTLCCPVTTSIDDFRCPTHSAWYTGDYAERITNKKGKASFSLGN</sequence>
<dbReference type="GeneID" id="93613279"/>
<dbReference type="Proteomes" id="UP000009138">
    <property type="component" value="Unassembled WGS sequence"/>
</dbReference>
<reference evidence="1 2" key="1">
    <citation type="journal article" date="2009" name="PLoS Genet.">
        <title>Genomic analysis of the basal lineage fungus Rhizopus oryzae reveals a whole-genome duplication.</title>
        <authorList>
            <person name="Ma L.-J."/>
            <person name="Ibrahim A.S."/>
            <person name="Skory C."/>
            <person name="Grabherr M.G."/>
            <person name="Burger G."/>
            <person name="Butler M."/>
            <person name="Elias M."/>
            <person name="Idnurm A."/>
            <person name="Lang B.F."/>
            <person name="Sone T."/>
            <person name="Abe A."/>
            <person name="Calvo S.E."/>
            <person name="Corrochano L.M."/>
            <person name="Engels R."/>
            <person name="Fu J."/>
            <person name="Hansberg W."/>
            <person name="Kim J.-M."/>
            <person name="Kodira C.D."/>
            <person name="Koehrsen M.J."/>
            <person name="Liu B."/>
            <person name="Miranda-Saavedra D."/>
            <person name="O'Leary S."/>
            <person name="Ortiz-Castellanos L."/>
            <person name="Poulter R."/>
            <person name="Rodriguez-Romero J."/>
            <person name="Ruiz-Herrera J."/>
            <person name="Shen Y.-Q."/>
            <person name="Zeng Q."/>
            <person name="Galagan J."/>
            <person name="Birren B.W."/>
            <person name="Cuomo C.A."/>
            <person name="Wickes B.L."/>
        </authorList>
    </citation>
    <scope>NUCLEOTIDE SEQUENCE [LARGE SCALE GENOMIC DNA]</scope>
    <source>
        <strain evidence="2">RA 99-880 / ATCC MYA-4621 / FGSC 9543 / NRRL 43880</strain>
    </source>
</reference>
<dbReference type="InParanoid" id="I1BZH3"/>
<name>I1BZH3_RHIO9</name>
<evidence type="ECO:0000313" key="1">
    <source>
        <dbReference type="EMBL" id="EIE81603.1"/>
    </source>
</evidence>